<dbReference type="RefSeq" id="WP_103562943.1">
    <property type="nucleotide sequence ID" value="NZ_MTBP01000002.1"/>
</dbReference>
<keyword evidence="4" id="KW-1185">Reference proteome</keyword>
<evidence type="ECO:0000313" key="3">
    <source>
        <dbReference type="EMBL" id="POM23730.1"/>
    </source>
</evidence>
<dbReference type="GO" id="GO:0070967">
    <property type="term" value="F:coenzyme F420 binding"/>
    <property type="evidence" value="ECO:0007669"/>
    <property type="project" value="TreeGrafter"/>
</dbReference>
<proteinExistence type="inferred from homology"/>
<dbReference type="GO" id="GO:0052755">
    <property type="term" value="F:coenzyme F420H2:quinone oxidoreductase activity"/>
    <property type="evidence" value="ECO:0007669"/>
    <property type="project" value="RHEA"/>
</dbReference>
<reference evidence="3 4" key="1">
    <citation type="journal article" date="2017" name="Chemistry">
        <title>Isolation, Biosynthesis and Chemical Modifications of Rubterolones A-F: Rare Tropolone Alkaloids from Actinomadura sp. 5-2.</title>
        <authorList>
            <person name="Guo H."/>
            <person name="Benndorf R."/>
            <person name="Leichnitz D."/>
            <person name="Klassen J.L."/>
            <person name="Vollmers J."/>
            <person name="Gorls H."/>
            <person name="Steinacker M."/>
            <person name="Weigel C."/>
            <person name="Dahse H.M."/>
            <person name="Kaster A.K."/>
            <person name="de Beer Z.W."/>
            <person name="Poulsen M."/>
            <person name="Beemelmanns C."/>
        </authorList>
    </citation>
    <scope>NUCLEOTIDE SEQUENCE [LARGE SCALE GENOMIC DNA]</scope>
    <source>
        <strain evidence="3 4">5-2</strain>
    </source>
</reference>
<organism evidence="3 4">
    <name type="scientific">Actinomadura rubteroloni</name>
    <dbReference type="NCBI Taxonomy" id="1926885"/>
    <lineage>
        <taxon>Bacteria</taxon>
        <taxon>Bacillati</taxon>
        <taxon>Actinomycetota</taxon>
        <taxon>Actinomycetes</taxon>
        <taxon>Streptosporangiales</taxon>
        <taxon>Thermomonosporaceae</taxon>
        <taxon>Actinomadura</taxon>
    </lineage>
</organism>
<dbReference type="NCBIfam" id="TIGR00026">
    <property type="entry name" value="hi_GC_TIGR00026"/>
    <property type="match status" value="1"/>
</dbReference>
<dbReference type="EMBL" id="MTBP01000002">
    <property type="protein sequence ID" value="POM23730.1"/>
    <property type="molecule type" value="Genomic_DNA"/>
</dbReference>
<dbReference type="Proteomes" id="UP000242367">
    <property type="component" value="Unassembled WGS sequence"/>
</dbReference>
<dbReference type="InterPro" id="IPR004378">
    <property type="entry name" value="F420H2_quin_Rdtase"/>
</dbReference>
<dbReference type="SUPFAM" id="SSF50475">
    <property type="entry name" value="FMN-binding split barrel"/>
    <property type="match status" value="1"/>
</dbReference>
<evidence type="ECO:0000256" key="2">
    <source>
        <dbReference type="ARBA" id="ARBA00049106"/>
    </source>
</evidence>
<dbReference type="EC" id="1.-.-.-" evidence="3"/>
<evidence type="ECO:0000313" key="4">
    <source>
        <dbReference type="Proteomes" id="UP000242367"/>
    </source>
</evidence>
<gene>
    <name evidence="3" type="primary">ddn_2</name>
    <name evidence="3" type="ORF">BTM25_23510</name>
</gene>
<dbReference type="GO" id="GO:0005886">
    <property type="term" value="C:plasma membrane"/>
    <property type="evidence" value="ECO:0007669"/>
    <property type="project" value="TreeGrafter"/>
</dbReference>
<dbReference type="Gene3D" id="2.30.110.10">
    <property type="entry name" value="Electron Transport, Fmn-binding Protein, Chain A"/>
    <property type="match status" value="1"/>
</dbReference>
<name>A0A2P4UF89_9ACTN</name>
<dbReference type="PANTHER" id="PTHR39428">
    <property type="entry name" value="F420H(2)-DEPENDENT QUINONE REDUCTASE RV1261C"/>
    <property type="match status" value="1"/>
</dbReference>
<dbReference type="Pfam" id="PF04075">
    <property type="entry name" value="F420H2_quin_red"/>
    <property type="match status" value="1"/>
</dbReference>
<sequence length="133" mass="15301">MLYGREHVEKYQETGGKIGHDWNGTVTLLLTTTGRVTGREFTTPLIYQPDGDAYVIVASKGGADEHPQWYENILRDDRVTVQVRDDVFTARARTASDDERTRLWPKMTAAWPAYDEYQEKTDRQIPVVVLERV</sequence>
<comment type="similarity">
    <text evidence="1">Belongs to the F420H(2)-dependent quinone reductase family.</text>
</comment>
<protein>
    <submittedName>
        <fullName evidence="3">Deazaflavin-dependent nitroreductase</fullName>
        <ecNumber evidence="3">1.-.-.-</ecNumber>
    </submittedName>
</protein>
<dbReference type="PANTHER" id="PTHR39428:SF3">
    <property type="entry name" value="DEAZAFLAVIN-DEPENDENT NITROREDUCTASE"/>
    <property type="match status" value="1"/>
</dbReference>
<keyword evidence="3" id="KW-0560">Oxidoreductase</keyword>
<evidence type="ECO:0000256" key="1">
    <source>
        <dbReference type="ARBA" id="ARBA00008710"/>
    </source>
</evidence>
<dbReference type="InterPro" id="IPR012349">
    <property type="entry name" value="Split_barrel_FMN-bd"/>
</dbReference>
<comment type="catalytic activity">
    <reaction evidence="2">
        <text>oxidized coenzyme F420-(gamma-L-Glu)(n) + a quinol + H(+) = reduced coenzyme F420-(gamma-L-Glu)(n) + a quinone</text>
        <dbReference type="Rhea" id="RHEA:39663"/>
        <dbReference type="Rhea" id="RHEA-COMP:12939"/>
        <dbReference type="Rhea" id="RHEA-COMP:14378"/>
        <dbReference type="ChEBI" id="CHEBI:15378"/>
        <dbReference type="ChEBI" id="CHEBI:24646"/>
        <dbReference type="ChEBI" id="CHEBI:132124"/>
        <dbReference type="ChEBI" id="CHEBI:133980"/>
        <dbReference type="ChEBI" id="CHEBI:139511"/>
    </reaction>
</comment>
<accession>A0A2P4UF89</accession>
<dbReference type="AlphaFoldDB" id="A0A2P4UF89"/>
<comment type="caution">
    <text evidence="3">The sequence shown here is derived from an EMBL/GenBank/DDBJ whole genome shotgun (WGS) entry which is preliminary data.</text>
</comment>